<dbReference type="EMBL" id="CP002293">
    <property type="protein sequence ID" value="ADP75165.1"/>
    <property type="molecule type" value="Genomic_DNA"/>
</dbReference>
<feature type="transmembrane region" description="Helical" evidence="5">
    <location>
        <begin position="88"/>
        <end position="107"/>
    </location>
</feature>
<keyword evidence="4 5" id="KW-0472">Membrane</keyword>
<dbReference type="InterPro" id="IPR013130">
    <property type="entry name" value="Fe3_Rdtase_TM_dom"/>
</dbReference>
<dbReference type="GO" id="GO:0016020">
    <property type="term" value="C:membrane"/>
    <property type="evidence" value="ECO:0007669"/>
    <property type="project" value="UniProtKB-SubCell"/>
</dbReference>
<sequence>MITFSTWEWIRASGLSAYFLLFLSVCFGLIQNMNIINRNIRNVLFLMHQTAGWFAFLFAFFHGLLLYFDDYQPFSIREIFIPFLANYQPFFTGLGIIAFYSMFLIFVTTDLMKKVGRNIWKTVHLLILPSFILVSIHGLFIGTDTEETWGKNIYASAIFCFSILTVFRFLSKITVKNNRNRG</sequence>
<evidence type="ECO:0000256" key="1">
    <source>
        <dbReference type="ARBA" id="ARBA00004141"/>
    </source>
</evidence>
<protein>
    <submittedName>
        <fullName evidence="7">Ferric reductase domain protein protein transmembrane component domain protein</fullName>
    </submittedName>
</protein>
<name>A0A7U3YG61_GEOS0</name>
<proteinExistence type="predicted"/>
<evidence type="ECO:0000256" key="5">
    <source>
        <dbReference type="SAM" id="Phobius"/>
    </source>
</evidence>
<evidence type="ECO:0000256" key="2">
    <source>
        <dbReference type="ARBA" id="ARBA00022692"/>
    </source>
</evidence>
<dbReference type="KEGG" id="gmc:GY4MC1_2454"/>
<dbReference type="AlphaFoldDB" id="A0A7U3YG61"/>
<accession>A0A7U3YG61</accession>
<dbReference type="Pfam" id="PF01794">
    <property type="entry name" value="Ferric_reduct"/>
    <property type="match status" value="1"/>
</dbReference>
<feature type="transmembrane region" description="Helical" evidence="5">
    <location>
        <begin position="153"/>
        <end position="171"/>
    </location>
</feature>
<keyword evidence="3 5" id="KW-1133">Transmembrane helix</keyword>
<gene>
    <name evidence="7" type="ORF">GY4MC1_2454</name>
</gene>
<keyword evidence="2 5" id="KW-0812">Transmembrane</keyword>
<organism evidence="7">
    <name type="scientific">Geobacillus sp. (strain Y4.1MC1)</name>
    <dbReference type="NCBI Taxonomy" id="581103"/>
    <lineage>
        <taxon>Bacteria</taxon>
        <taxon>Bacillati</taxon>
        <taxon>Bacillota</taxon>
        <taxon>Bacilli</taxon>
        <taxon>Bacillales</taxon>
        <taxon>Anoxybacillaceae</taxon>
        <taxon>Geobacillus</taxon>
    </lineage>
</organism>
<evidence type="ECO:0000313" key="7">
    <source>
        <dbReference type="EMBL" id="ADP75165.1"/>
    </source>
</evidence>
<feature type="transmembrane region" description="Helical" evidence="5">
    <location>
        <begin position="12"/>
        <end position="30"/>
    </location>
</feature>
<reference evidence="7" key="1">
    <citation type="submission" date="2010-10" db="EMBL/GenBank/DDBJ databases">
        <title>Complete sequence of chromosome of Geobacillus sp. Y4.1MC1.</title>
        <authorList>
            <consortium name="US DOE Joint Genome Institute"/>
            <person name="Lucas S."/>
            <person name="Copeland A."/>
            <person name="Lapidus A."/>
            <person name="Cheng J.-F."/>
            <person name="Bruce D."/>
            <person name="Goodwin L."/>
            <person name="Pitluck S."/>
            <person name="Chertkov O."/>
            <person name="Zhang X."/>
            <person name="Detter J.C."/>
            <person name="Han C."/>
            <person name="Tapia R."/>
            <person name="Land M."/>
            <person name="Hauser L."/>
            <person name="Jeffries C."/>
            <person name="Kyrpides N."/>
            <person name="Ivanova N."/>
            <person name="Ovchinnikova G."/>
            <person name="Brumm P."/>
            <person name="Mead D."/>
            <person name="Woyke T."/>
        </authorList>
    </citation>
    <scope>NUCLEOTIDE SEQUENCE [LARGE SCALE GENOMIC DNA]</scope>
    <source>
        <strain evidence="7">Y4.1MC1</strain>
    </source>
</reference>
<feature type="domain" description="Ferric oxidoreductase" evidence="6">
    <location>
        <begin position="14"/>
        <end position="133"/>
    </location>
</feature>
<evidence type="ECO:0000256" key="3">
    <source>
        <dbReference type="ARBA" id="ARBA00022989"/>
    </source>
</evidence>
<comment type="subcellular location">
    <subcellularLocation>
        <location evidence="1">Membrane</location>
        <topology evidence="1">Multi-pass membrane protein</topology>
    </subcellularLocation>
</comment>
<evidence type="ECO:0000259" key="6">
    <source>
        <dbReference type="Pfam" id="PF01794"/>
    </source>
</evidence>
<feature type="transmembrane region" description="Helical" evidence="5">
    <location>
        <begin position="51"/>
        <end position="68"/>
    </location>
</feature>
<feature type="transmembrane region" description="Helical" evidence="5">
    <location>
        <begin position="119"/>
        <end position="141"/>
    </location>
</feature>
<evidence type="ECO:0000256" key="4">
    <source>
        <dbReference type="ARBA" id="ARBA00023136"/>
    </source>
</evidence>